<dbReference type="Gramene" id="TraesSTA5A03G02692500.1">
    <property type="protein sequence ID" value="TraesSTA5A03G02692500.1.CDS1"/>
    <property type="gene ID" value="TraesSTA5A03G02692500"/>
</dbReference>
<dbReference type="Gramene" id="TraesCS5A03G0750400.1">
    <property type="protein sequence ID" value="TraesCS5A03G0750400.1.CDS1"/>
    <property type="gene ID" value="TraesCS5A03G0750400"/>
</dbReference>
<dbReference type="Pfam" id="PF00076">
    <property type="entry name" value="RRM_1"/>
    <property type="match status" value="1"/>
</dbReference>
<dbReference type="Proteomes" id="UP000019116">
    <property type="component" value="Chromosome 5A"/>
</dbReference>
<dbReference type="Gramene" id="TraesCS5A02G307900.1">
    <property type="protein sequence ID" value="TraesCS5A02G307900.1.cds1"/>
    <property type="gene ID" value="TraesCS5A02G307900"/>
</dbReference>
<dbReference type="Gramene" id="TraesWEE_scaffold_093213_01G000100.1">
    <property type="protein sequence ID" value="TraesWEE_scaffold_093213_01G000100.1"/>
    <property type="gene ID" value="TraesWEE_scaffold_093213_01G000100"/>
</dbReference>
<evidence type="ECO:0000259" key="3">
    <source>
        <dbReference type="PROSITE" id="PS50102"/>
    </source>
</evidence>
<evidence type="ECO:0000256" key="1">
    <source>
        <dbReference type="ARBA" id="ARBA00022884"/>
    </source>
</evidence>
<dbReference type="OrthoDB" id="2011769at2759"/>
<dbReference type="Gramene" id="TraesCLE_scaffold_077469_01G000100.1">
    <property type="protein sequence ID" value="TraesCLE_scaffold_077469_01G000100.1"/>
    <property type="gene ID" value="TraesCLE_scaffold_077469_01G000100"/>
</dbReference>
<keyword evidence="5" id="KW-1185">Reference proteome</keyword>
<dbReference type="Gramene" id="TraesCAD_scaffold_087533_01G000100.1">
    <property type="protein sequence ID" value="TraesCAD_scaffold_087533_01G000100.1"/>
    <property type="gene ID" value="TraesCAD_scaffold_087533_01G000100"/>
</dbReference>
<gene>
    <name evidence="4" type="primary">LOC123107454</name>
</gene>
<dbReference type="Gramene" id="TraesSYM5A03G02730980.1">
    <property type="protein sequence ID" value="TraesSYM5A03G02730980.1.CDS1"/>
    <property type="gene ID" value="TraesSYM5A03G02730980"/>
</dbReference>
<dbReference type="EnsemblPlants" id="TraesCS5A02G307900.1">
    <property type="protein sequence ID" value="TraesCS5A02G307900.1.cds1"/>
    <property type="gene ID" value="TraesCS5A02G307900"/>
</dbReference>
<dbReference type="Gramene" id="TraesLDM5A03G02704620.1">
    <property type="protein sequence ID" value="TraesLDM5A03G02704620.1.CDS1"/>
    <property type="gene ID" value="TraesLDM5A03G02704620"/>
</dbReference>
<sequence length="157" mass="17611">MAQDASARAAAINFWKDPNAESCCICGEEDAGEKHGELSCPYDYLVSSAGYVPCRARLAAGRDDRDAPSGHRAFLRRFVRVTNLPERCRRPARIAELFARFGPLRMWHVAMDAPAVCKGFACVVFERREDAEKAIDELNCYCFGGHSLRIDWFYPSA</sequence>
<dbReference type="SMART" id="SM00360">
    <property type="entry name" value="RRM"/>
    <property type="match status" value="1"/>
</dbReference>
<feature type="domain" description="RRM" evidence="3">
    <location>
        <begin position="77"/>
        <end position="155"/>
    </location>
</feature>
<dbReference type="GO" id="GO:0003723">
    <property type="term" value="F:RNA binding"/>
    <property type="evidence" value="ECO:0007669"/>
    <property type="project" value="UniProtKB-UniRule"/>
</dbReference>
<evidence type="ECO:0000313" key="5">
    <source>
        <dbReference type="Proteomes" id="UP000019116"/>
    </source>
</evidence>
<dbReference type="PANTHER" id="PTHR10352">
    <property type="entry name" value="EUKARYOTIC TRANSLATION INITIATION FACTOR 3 SUBUNIT G"/>
    <property type="match status" value="1"/>
</dbReference>
<dbReference type="Gene3D" id="3.30.70.330">
    <property type="match status" value="1"/>
</dbReference>
<proteinExistence type="predicted"/>
<dbReference type="PROSITE" id="PS50102">
    <property type="entry name" value="RRM"/>
    <property type="match status" value="1"/>
</dbReference>
<dbReference type="Gramene" id="TraesROB_scaffold_101907_01G000100.1">
    <property type="protein sequence ID" value="TraesROB_scaffold_101907_01G000100.1"/>
    <property type="gene ID" value="TraesROB_scaffold_101907_01G000100"/>
</dbReference>
<dbReference type="Gramene" id="TraesLAC5A03G02655660.1">
    <property type="protein sequence ID" value="TraesLAC5A03G02655660.1.CDS1"/>
    <property type="gene ID" value="TraesLAC5A03G02655660"/>
</dbReference>
<name>A0A3B6KMJ4_WHEAT</name>
<evidence type="ECO:0000256" key="2">
    <source>
        <dbReference type="PROSITE-ProRule" id="PRU00176"/>
    </source>
</evidence>
<dbReference type="STRING" id="4565.A0A3B6KMJ4"/>
<reference evidence="4" key="2">
    <citation type="submission" date="2018-10" db="UniProtKB">
        <authorList>
            <consortium name="EnsemblPlants"/>
        </authorList>
    </citation>
    <scope>IDENTIFICATION</scope>
</reference>
<protein>
    <recommendedName>
        <fullName evidence="3">RRM domain-containing protein</fullName>
    </recommendedName>
</protein>
<dbReference type="Gramene" id="TraesJAG5A03G02703310.1">
    <property type="protein sequence ID" value="TraesJAG5A03G02703310.1.CDS1"/>
    <property type="gene ID" value="TraesJAG5A03G02703310"/>
</dbReference>
<reference evidence="4" key="1">
    <citation type="submission" date="2018-08" db="EMBL/GenBank/DDBJ databases">
        <authorList>
            <person name="Rossello M."/>
        </authorList>
    </citation>
    <scope>NUCLEOTIDE SEQUENCE [LARGE SCALE GENOMIC DNA]</scope>
    <source>
        <strain evidence="4">cv. Chinese Spring</strain>
    </source>
</reference>
<dbReference type="Gramene" id="TraesNOR5A03G02724590.1">
    <property type="protein sequence ID" value="TraesNOR5A03G02724590.1.CDS1"/>
    <property type="gene ID" value="TraesNOR5A03G02724590"/>
</dbReference>
<organism evidence="4">
    <name type="scientific">Triticum aestivum</name>
    <name type="common">Wheat</name>
    <dbReference type="NCBI Taxonomy" id="4565"/>
    <lineage>
        <taxon>Eukaryota</taxon>
        <taxon>Viridiplantae</taxon>
        <taxon>Streptophyta</taxon>
        <taxon>Embryophyta</taxon>
        <taxon>Tracheophyta</taxon>
        <taxon>Spermatophyta</taxon>
        <taxon>Magnoliopsida</taxon>
        <taxon>Liliopsida</taxon>
        <taxon>Poales</taxon>
        <taxon>Poaceae</taxon>
        <taxon>BOP clade</taxon>
        <taxon>Pooideae</taxon>
        <taxon>Triticodae</taxon>
        <taxon>Triticeae</taxon>
        <taxon>Triticinae</taxon>
        <taxon>Triticum</taxon>
    </lineage>
</organism>
<dbReference type="GeneID" id="123107454"/>
<evidence type="ECO:0000313" key="4">
    <source>
        <dbReference type="EnsemblPlants" id="TraesCS5A02G307900.1.cds1"/>
    </source>
</evidence>
<dbReference type="Gramene" id="TraesJUL5A03G02721410.1">
    <property type="protein sequence ID" value="TraesJUL5A03G02721410.1.CDS1"/>
    <property type="gene ID" value="TraesJUL5A03G02721410"/>
</dbReference>
<dbReference type="CDD" id="cd00590">
    <property type="entry name" value="RRM_SF"/>
    <property type="match status" value="1"/>
</dbReference>
<dbReference type="RefSeq" id="XP_044385373.1">
    <property type="nucleotide sequence ID" value="XM_044529438.1"/>
</dbReference>
<dbReference type="InterPro" id="IPR000504">
    <property type="entry name" value="RRM_dom"/>
</dbReference>
<dbReference type="InterPro" id="IPR012677">
    <property type="entry name" value="Nucleotide-bd_a/b_plait_sf"/>
</dbReference>
<dbReference type="AlphaFoldDB" id="A0A3B6KMJ4"/>
<dbReference type="Gramene" id="TraesMAC5A03G02699800.1">
    <property type="protein sequence ID" value="TraesMAC5A03G02699800.1.CDS1"/>
    <property type="gene ID" value="TraesMAC5A03G02699800"/>
</dbReference>
<dbReference type="SMR" id="A0A3B6KMJ4"/>
<accession>A0A3B6KMJ4</accession>
<dbReference type="SUPFAM" id="SSF54928">
    <property type="entry name" value="RNA-binding domain, RBD"/>
    <property type="match status" value="1"/>
</dbReference>
<dbReference type="InterPro" id="IPR035979">
    <property type="entry name" value="RBD_domain_sf"/>
</dbReference>
<dbReference type="Gramene" id="TraesPARA_EIv1.0_1555940.1">
    <property type="protein sequence ID" value="TraesPARA_EIv1.0_1555940.1.CDS1"/>
    <property type="gene ID" value="TraesPARA_EIv1.0_1555940"/>
</dbReference>
<keyword evidence="1 2" id="KW-0694">RNA-binding</keyword>